<dbReference type="RefSeq" id="WP_344020844.1">
    <property type="nucleotide sequence ID" value="NZ_BAAAJK010000006.1"/>
</dbReference>
<sequence length="773" mass="81431">MTDVREHATGHPATDPHREVGAPVLRYGGADRTTGAQRFLADLPFPGAAQVALVSVPVGSARIDAVDTSAALAVPGVVAVLTAADLPDPMPRFGISHRDRPVLATGRVTYHGEPVAAVAAETLDAAREAARAVRIDYTELPGVYTLDDALAPDAPLVQDPSVRPDGDPLAGGNVLEHVHYGWGGPGTTADPDTDTDTALVVEDVYTFPMVTHFPIEPGGTVVVPTDQGGLDVYSPVQHPYLLQRTIAALVDLPLSRVRVVAPDPGGGFGGKQNPRFEPLLAHLALRTGRTCRLVLSLEDTFQSMRRAGCRVHARTGFTADGAITFHDVRADYQIGAYADVAPRVMTKGSYVAAGPYRIPSVRIEGRAVLTNTTPSTAFRGFGSPQVCWATENQLDAAARRLGIDGLEIRRRNLAARGEEFIRGGSPAAADGDWRQALDKAAELVGWHEPPAPNRGRGIAVGIKPGATSGLSQSLVRLLSDGSAIAYAGTSDMGQGARTLWQQILADELGVGLDRVTVVSGDTATVPFDLQTSASRSTVFMGTAVLRACRDVRRQVLELFAETTGTPEELLDHAPGVLLTPDGELPLADAARTALGSLHGEFIGQGTRRLRGRAGHPLGGDAAFYEFNATAIEVEVDRETGELLLTRHVTVGDVGAELNPLQVVAQDEGAAIMGLGHSQMEQLLLDEHGRIRNLGALDYRIPTFQDVPLDLVSAAIENHDGPGPYGSKGISEGALLCTAGALGAAVADATGVVIRDLPLTPERVWTALHAEPAD</sequence>
<evidence type="ECO:0000256" key="1">
    <source>
        <dbReference type="SAM" id="MobiDB-lite"/>
    </source>
</evidence>
<dbReference type="InterPro" id="IPR008274">
    <property type="entry name" value="AldOxase/xan_DH_MoCoBD1"/>
</dbReference>
<dbReference type="SMART" id="SM01008">
    <property type="entry name" value="Ald_Xan_dh_C"/>
    <property type="match status" value="1"/>
</dbReference>
<dbReference type="InterPro" id="IPR000674">
    <property type="entry name" value="Ald_Oxase/Xan_DH_a/b"/>
</dbReference>
<comment type="caution">
    <text evidence="3">The sequence shown here is derived from an EMBL/GenBank/DDBJ whole genome shotgun (WGS) entry which is preliminary data.</text>
</comment>
<name>A0ABN1XNW8_9PSEU</name>
<feature type="domain" description="Aldehyde oxidase/xanthine dehydrogenase a/b hammerhead" evidence="2">
    <location>
        <begin position="34"/>
        <end position="141"/>
    </location>
</feature>
<dbReference type="Gene3D" id="3.30.365.10">
    <property type="entry name" value="Aldehyde oxidase/xanthine dehydrogenase, molybdopterin binding domain"/>
    <property type="match status" value="4"/>
</dbReference>
<dbReference type="InterPro" id="IPR046867">
    <property type="entry name" value="AldOxase/xan_DH_MoCoBD2"/>
</dbReference>
<reference evidence="3 4" key="1">
    <citation type="journal article" date="2019" name="Int. J. Syst. Evol. Microbiol.">
        <title>The Global Catalogue of Microorganisms (GCM) 10K type strain sequencing project: providing services to taxonomists for standard genome sequencing and annotation.</title>
        <authorList>
            <consortium name="The Broad Institute Genomics Platform"/>
            <consortium name="The Broad Institute Genome Sequencing Center for Infectious Disease"/>
            <person name="Wu L."/>
            <person name="Ma J."/>
        </authorList>
    </citation>
    <scope>NUCLEOTIDE SEQUENCE [LARGE SCALE GENOMIC DNA]</scope>
    <source>
        <strain evidence="3 4">JCM 11896</strain>
    </source>
</reference>
<dbReference type="InterPro" id="IPR036856">
    <property type="entry name" value="Ald_Oxase/Xan_DH_a/b_sf"/>
</dbReference>
<dbReference type="PANTHER" id="PTHR11908:SF157">
    <property type="entry name" value="XANTHINE DEHYDROGENASE SUBUNIT D-RELATED"/>
    <property type="match status" value="1"/>
</dbReference>
<dbReference type="Pfam" id="PF02738">
    <property type="entry name" value="MoCoBD_1"/>
    <property type="match status" value="1"/>
</dbReference>
<gene>
    <name evidence="3" type="ORF">GCM10009613_20610</name>
</gene>
<evidence type="ECO:0000313" key="3">
    <source>
        <dbReference type="EMBL" id="GAA1386523.1"/>
    </source>
</evidence>
<dbReference type="Gene3D" id="3.90.1170.50">
    <property type="entry name" value="Aldehyde oxidase/xanthine dehydrogenase, a/b hammerhead"/>
    <property type="match status" value="1"/>
</dbReference>
<proteinExistence type="predicted"/>
<dbReference type="InterPro" id="IPR016208">
    <property type="entry name" value="Ald_Oxase/xanthine_DH-like"/>
</dbReference>
<protein>
    <submittedName>
        <fullName evidence="3">Xanthine dehydrogenase family protein molybdopterin-binding subunit</fullName>
    </submittedName>
</protein>
<feature type="compositionally biased region" description="Basic and acidic residues" evidence="1">
    <location>
        <begin position="1"/>
        <end position="20"/>
    </location>
</feature>
<dbReference type="InterPro" id="IPR037165">
    <property type="entry name" value="AldOxase/xan_DH_Mopterin-bd_sf"/>
</dbReference>
<dbReference type="Proteomes" id="UP001501414">
    <property type="component" value="Unassembled WGS sequence"/>
</dbReference>
<dbReference type="SUPFAM" id="SSF56003">
    <property type="entry name" value="Molybdenum cofactor-binding domain"/>
    <property type="match status" value="1"/>
</dbReference>
<dbReference type="Pfam" id="PF01315">
    <property type="entry name" value="Ald_Xan_dh_C"/>
    <property type="match status" value="1"/>
</dbReference>
<evidence type="ECO:0000259" key="2">
    <source>
        <dbReference type="SMART" id="SM01008"/>
    </source>
</evidence>
<dbReference type="SUPFAM" id="SSF54665">
    <property type="entry name" value="CO dehydrogenase molybdoprotein N-domain-like"/>
    <property type="match status" value="1"/>
</dbReference>
<dbReference type="EMBL" id="BAAAJK010000006">
    <property type="protein sequence ID" value="GAA1386523.1"/>
    <property type="molecule type" value="Genomic_DNA"/>
</dbReference>
<dbReference type="PANTHER" id="PTHR11908">
    <property type="entry name" value="XANTHINE DEHYDROGENASE"/>
    <property type="match status" value="1"/>
</dbReference>
<keyword evidence="4" id="KW-1185">Reference proteome</keyword>
<dbReference type="Pfam" id="PF20256">
    <property type="entry name" value="MoCoBD_2"/>
    <property type="match status" value="1"/>
</dbReference>
<feature type="region of interest" description="Disordered" evidence="1">
    <location>
        <begin position="1"/>
        <end position="22"/>
    </location>
</feature>
<evidence type="ECO:0000313" key="4">
    <source>
        <dbReference type="Proteomes" id="UP001501414"/>
    </source>
</evidence>
<accession>A0ABN1XNW8</accession>
<organism evidence="3 4">
    <name type="scientific">Pseudonocardia kongjuensis</name>
    <dbReference type="NCBI Taxonomy" id="102227"/>
    <lineage>
        <taxon>Bacteria</taxon>
        <taxon>Bacillati</taxon>
        <taxon>Actinomycetota</taxon>
        <taxon>Actinomycetes</taxon>
        <taxon>Pseudonocardiales</taxon>
        <taxon>Pseudonocardiaceae</taxon>
        <taxon>Pseudonocardia</taxon>
    </lineage>
</organism>